<name>A0AA88D635_FICCA</name>
<dbReference type="EMBL" id="BTGU01000021">
    <property type="protein sequence ID" value="GMN45760.1"/>
    <property type="molecule type" value="Genomic_DNA"/>
</dbReference>
<organism evidence="2 3">
    <name type="scientific">Ficus carica</name>
    <name type="common">Common fig</name>
    <dbReference type="NCBI Taxonomy" id="3494"/>
    <lineage>
        <taxon>Eukaryota</taxon>
        <taxon>Viridiplantae</taxon>
        <taxon>Streptophyta</taxon>
        <taxon>Embryophyta</taxon>
        <taxon>Tracheophyta</taxon>
        <taxon>Spermatophyta</taxon>
        <taxon>Magnoliopsida</taxon>
        <taxon>eudicotyledons</taxon>
        <taxon>Gunneridae</taxon>
        <taxon>Pentapetalae</taxon>
        <taxon>rosids</taxon>
        <taxon>fabids</taxon>
        <taxon>Rosales</taxon>
        <taxon>Moraceae</taxon>
        <taxon>Ficeae</taxon>
        <taxon>Ficus</taxon>
    </lineage>
</organism>
<feature type="compositionally biased region" description="Basic residues" evidence="1">
    <location>
        <begin position="1"/>
        <end position="29"/>
    </location>
</feature>
<evidence type="ECO:0000313" key="3">
    <source>
        <dbReference type="Proteomes" id="UP001187192"/>
    </source>
</evidence>
<feature type="region of interest" description="Disordered" evidence="1">
    <location>
        <begin position="57"/>
        <end position="78"/>
    </location>
</feature>
<feature type="compositionally biased region" description="Basic and acidic residues" evidence="1">
    <location>
        <begin position="63"/>
        <end position="76"/>
    </location>
</feature>
<evidence type="ECO:0000256" key="1">
    <source>
        <dbReference type="SAM" id="MobiDB-lite"/>
    </source>
</evidence>
<accession>A0AA88D635</accession>
<evidence type="ECO:0000313" key="2">
    <source>
        <dbReference type="EMBL" id="GMN45760.1"/>
    </source>
</evidence>
<dbReference type="Proteomes" id="UP001187192">
    <property type="component" value="Unassembled WGS sequence"/>
</dbReference>
<proteinExistence type="predicted"/>
<keyword evidence="3" id="KW-1185">Reference proteome</keyword>
<feature type="region of interest" description="Disordered" evidence="1">
    <location>
        <begin position="1"/>
        <end position="33"/>
    </location>
</feature>
<comment type="caution">
    <text evidence="2">The sequence shown here is derived from an EMBL/GenBank/DDBJ whole genome shotgun (WGS) entry which is preliminary data.</text>
</comment>
<sequence length="113" mass="12837">MWKKHTAAAAKKKLRHSNNRGGHAGRGRRQGRDGCNRLQFVMDNHAICCNRIPWSPRRNTRQSARDIDRRASERPRVGSGEITLSLSLSLSSVPSILHPTDTDELPHIHHCRM</sequence>
<dbReference type="AlphaFoldDB" id="A0AA88D635"/>
<protein>
    <submittedName>
        <fullName evidence="2">Uncharacterized protein</fullName>
    </submittedName>
</protein>
<gene>
    <name evidence="2" type="ORF">TIFTF001_014954</name>
</gene>
<reference evidence="2" key="1">
    <citation type="submission" date="2023-07" db="EMBL/GenBank/DDBJ databases">
        <title>draft genome sequence of fig (Ficus carica).</title>
        <authorList>
            <person name="Takahashi T."/>
            <person name="Nishimura K."/>
        </authorList>
    </citation>
    <scope>NUCLEOTIDE SEQUENCE</scope>
</reference>